<dbReference type="KEGG" id="hakz:J0X25_15160"/>
<dbReference type="InterPro" id="IPR058305">
    <property type="entry name" value="DUF7992"/>
</dbReference>
<dbReference type="EMBL" id="CP071462">
    <property type="protein sequence ID" value="QSW98716.1"/>
    <property type="molecule type" value="Genomic_DNA"/>
</dbReference>
<evidence type="ECO:0000313" key="4">
    <source>
        <dbReference type="Proteomes" id="UP000663203"/>
    </source>
</evidence>
<gene>
    <name evidence="3" type="ORF">J0X25_15160</name>
</gene>
<accession>A0A8A2VC19</accession>
<reference evidence="3 4" key="1">
    <citation type="submission" date="2021-03" db="EMBL/GenBank/DDBJ databases">
        <title>Haloterrigena longa sp. nov. and Haloterrigena limicola sp. nov., extremely halophilic archaea isolated from a salt lake.</title>
        <authorList>
            <person name="Henglin C."/>
        </authorList>
    </citation>
    <scope>NUCLEOTIDE SEQUENCE [LARGE SCALE GENOMIC DNA]</scope>
    <source>
        <strain evidence="3 4">KZCA68</strain>
    </source>
</reference>
<evidence type="ECO:0000256" key="1">
    <source>
        <dbReference type="SAM" id="MobiDB-lite"/>
    </source>
</evidence>
<feature type="region of interest" description="Disordered" evidence="1">
    <location>
        <begin position="1"/>
        <end position="37"/>
    </location>
</feature>
<dbReference type="AlphaFoldDB" id="A0A8A2VC19"/>
<organism evidence="3 4">
    <name type="scientific">Haloterrigena alkaliphila</name>
    <dbReference type="NCBI Taxonomy" id="2816475"/>
    <lineage>
        <taxon>Archaea</taxon>
        <taxon>Methanobacteriati</taxon>
        <taxon>Methanobacteriota</taxon>
        <taxon>Stenosarchaea group</taxon>
        <taxon>Halobacteria</taxon>
        <taxon>Halobacteriales</taxon>
        <taxon>Natrialbaceae</taxon>
        <taxon>Haloterrigena</taxon>
    </lineage>
</organism>
<name>A0A8A2VC19_9EURY</name>
<dbReference type="RefSeq" id="WP_207288326.1">
    <property type="nucleotide sequence ID" value="NZ_CP071462.1"/>
</dbReference>
<keyword evidence="4" id="KW-1185">Reference proteome</keyword>
<sequence length="149" mass="17009">MTLDIEIPEPPTLRGPEDPGDYDAVEEPEERTGDDTRRDELAGLLEAGAWEDAFDEWADDTYLNEGEFRAVRERGLLDELDFYWNRAAGDVGYRVPPIPADLTDAREDIDAHDIDDIEEALDDLARTVSEVLESDYIHRGSEEFGYDWE</sequence>
<evidence type="ECO:0000313" key="3">
    <source>
        <dbReference type="EMBL" id="QSW98716.1"/>
    </source>
</evidence>
<feature type="compositionally biased region" description="Acidic residues" evidence="1">
    <location>
        <begin position="18"/>
        <end position="29"/>
    </location>
</feature>
<evidence type="ECO:0000259" key="2">
    <source>
        <dbReference type="Pfam" id="PF25955"/>
    </source>
</evidence>
<dbReference type="Proteomes" id="UP000663203">
    <property type="component" value="Chromosome"/>
</dbReference>
<dbReference type="GeneID" id="63188671"/>
<protein>
    <recommendedName>
        <fullName evidence="2">DUF7992 domain-containing protein</fullName>
    </recommendedName>
</protein>
<dbReference type="Pfam" id="PF25955">
    <property type="entry name" value="DUF7992"/>
    <property type="match status" value="1"/>
</dbReference>
<proteinExistence type="predicted"/>
<feature type="domain" description="DUF7992" evidence="2">
    <location>
        <begin position="2"/>
        <end position="143"/>
    </location>
</feature>